<evidence type="ECO:0008006" key="4">
    <source>
        <dbReference type="Google" id="ProtNLM"/>
    </source>
</evidence>
<gene>
    <name evidence="2" type="ORF">K3769_10585</name>
</gene>
<keyword evidence="3" id="KW-1185">Reference proteome</keyword>
<protein>
    <recommendedName>
        <fullName evidence="4">Tetratricopeptide repeat protein</fullName>
    </recommendedName>
</protein>
<accession>A0ABT3V0B6</accession>
<sequence length="318" mass="33823">MNQVSGVGKHLDRGLTGQEDVEPWHVPALEVLIDSDGGVLIDGAPFPVPHGEPAHVAVLDMMQRGARTVAGPVEALVVDRRARYAVRIAVTADGASRIIGQEDYEEWTDVMSRPTARPEPTASPAAEPLPAGPPAPEVTFVRPTLGGPPAGGARPADVGASPPASDELAELAARIGRAIDAGALELAVVLAFKLRQYAVRTFGDEHPYTVEVLALEAFAAYRACNHTVATDTCLELARIRHQQGDPLAHEELLRAVYVWHLVDDLPSAVGLGRSLLATWSQLAKEGNTPAGDIELVRGVERRIRALVTERAQDGDATT</sequence>
<evidence type="ECO:0000313" key="3">
    <source>
        <dbReference type="Proteomes" id="UP001165590"/>
    </source>
</evidence>
<evidence type="ECO:0000313" key="2">
    <source>
        <dbReference type="EMBL" id="MCX4233223.1"/>
    </source>
</evidence>
<organism evidence="2 3">
    <name type="scientific">Streptomyces ortus</name>
    <dbReference type="NCBI Taxonomy" id="2867268"/>
    <lineage>
        <taxon>Bacteria</taxon>
        <taxon>Bacillati</taxon>
        <taxon>Actinomycetota</taxon>
        <taxon>Actinomycetes</taxon>
        <taxon>Kitasatosporales</taxon>
        <taxon>Streptomycetaceae</taxon>
        <taxon>Streptomyces</taxon>
    </lineage>
</organism>
<evidence type="ECO:0000256" key="1">
    <source>
        <dbReference type="SAM" id="MobiDB-lite"/>
    </source>
</evidence>
<dbReference type="RefSeq" id="WP_267026181.1">
    <property type="nucleotide sequence ID" value="NZ_JAIFZO010000002.1"/>
</dbReference>
<dbReference type="Proteomes" id="UP001165590">
    <property type="component" value="Unassembled WGS sequence"/>
</dbReference>
<dbReference type="EMBL" id="JAIFZO010000002">
    <property type="protein sequence ID" value="MCX4233223.1"/>
    <property type="molecule type" value="Genomic_DNA"/>
</dbReference>
<comment type="caution">
    <text evidence="2">The sequence shown here is derived from an EMBL/GenBank/DDBJ whole genome shotgun (WGS) entry which is preliminary data.</text>
</comment>
<feature type="region of interest" description="Disordered" evidence="1">
    <location>
        <begin position="113"/>
        <end position="163"/>
    </location>
</feature>
<feature type="compositionally biased region" description="Low complexity" evidence="1">
    <location>
        <begin position="143"/>
        <end position="160"/>
    </location>
</feature>
<proteinExistence type="predicted"/>
<reference evidence="2" key="1">
    <citation type="journal article" date="2022" name="bioRxiv">
        <title>Discovery and biosynthetic assessment of Streptomyces ortus sp nov. isolated from a deep-sea sponge.</title>
        <authorList>
            <person name="Williams S.E."/>
        </authorList>
    </citation>
    <scope>NUCLEOTIDE SEQUENCE</scope>
    <source>
        <strain evidence="2">A15ISP2-DRY2</strain>
    </source>
</reference>
<name>A0ABT3V0B6_9ACTN</name>